<evidence type="ECO:0000256" key="1">
    <source>
        <dbReference type="ARBA" id="ARBA00000085"/>
    </source>
</evidence>
<dbReference type="Proteomes" id="UP001431235">
    <property type="component" value="Unassembled WGS sequence"/>
</dbReference>
<dbReference type="PROSITE" id="PS50109">
    <property type="entry name" value="HIS_KIN"/>
    <property type="match status" value="1"/>
</dbReference>
<protein>
    <recommendedName>
        <fullName evidence="2">histidine kinase</fullName>
        <ecNumber evidence="2">2.7.13.3</ecNumber>
    </recommendedName>
</protein>
<dbReference type="InterPro" id="IPR004358">
    <property type="entry name" value="Sig_transdc_His_kin-like_C"/>
</dbReference>
<dbReference type="EC" id="2.7.13.3" evidence="2"/>
<evidence type="ECO:0000256" key="3">
    <source>
        <dbReference type="ARBA" id="ARBA00022553"/>
    </source>
</evidence>
<dbReference type="InterPro" id="IPR005467">
    <property type="entry name" value="His_kinase_dom"/>
</dbReference>
<dbReference type="CDD" id="cd00130">
    <property type="entry name" value="PAS"/>
    <property type="match status" value="1"/>
</dbReference>
<sequence length="378" mass="40797">MTYCQPHRDDDSALLEGLRRLRSCAILEMDGEGMIHGSIAGVDALYGYSGEELRGRSFSCLFSRADQERNMPGMLLARVREQGVEQSACPLVRKDGTRFRAALTLERVMPEAGGERVLMVVRDATETFQNQKRMRQAQESAMRAQRMDAFGKLSFDLAHDFNNLLSVIVNSLDMLAARRAGDEGTRRILELAHSAVERGARLNRQMLLFGRGHALVPQRSQINTLLEASLGLYRQVCGDAVEVVLDLGAELPEVELDAGQLEAALLNLLGNSRDAMRGAGTVVLRTRAETRTPAPGGADARFVRVTVGDSGPGIGQDIRDTVFEPFFTTKPEGEGSGLGLSQVYGFAAQSGGMAEIGTSALGGADVSMYFPAARTAAG</sequence>
<dbReference type="Gene3D" id="3.30.450.20">
    <property type="entry name" value="PAS domain"/>
    <property type="match status" value="1"/>
</dbReference>
<dbReference type="PRINTS" id="PR00344">
    <property type="entry name" value="BCTRLSENSOR"/>
</dbReference>
<dbReference type="SUPFAM" id="SSF55874">
    <property type="entry name" value="ATPase domain of HSP90 chaperone/DNA topoisomerase II/histidine kinase"/>
    <property type="match status" value="1"/>
</dbReference>
<evidence type="ECO:0000313" key="6">
    <source>
        <dbReference type="Proteomes" id="UP001431235"/>
    </source>
</evidence>
<dbReference type="InterPro" id="IPR035965">
    <property type="entry name" value="PAS-like_dom_sf"/>
</dbReference>
<dbReference type="PANTHER" id="PTHR43065">
    <property type="entry name" value="SENSOR HISTIDINE KINASE"/>
    <property type="match status" value="1"/>
</dbReference>
<dbReference type="SUPFAM" id="SSF55785">
    <property type="entry name" value="PYP-like sensor domain (PAS domain)"/>
    <property type="match status" value="1"/>
</dbReference>
<dbReference type="InterPro" id="IPR003661">
    <property type="entry name" value="HisK_dim/P_dom"/>
</dbReference>
<dbReference type="EMBL" id="JAIKTS010000001">
    <property type="protein sequence ID" value="MCL7713650.1"/>
    <property type="molecule type" value="Genomic_DNA"/>
</dbReference>
<dbReference type="RefSeq" id="WP_250061866.1">
    <property type="nucleotide sequence ID" value="NZ_JAIKTS010000001.1"/>
</dbReference>
<dbReference type="InterPro" id="IPR036097">
    <property type="entry name" value="HisK_dim/P_sf"/>
</dbReference>
<evidence type="ECO:0000256" key="2">
    <source>
        <dbReference type="ARBA" id="ARBA00012438"/>
    </source>
</evidence>
<comment type="catalytic activity">
    <reaction evidence="1">
        <text>ATP + protein L-histidine = ADP + protein N-phospho-L-histidine.</text>
        <dbReference type="EC" id="2.7.13.3"/>
    </reaction>
</comment>
<dbReference type="NCBIfam" id="TIGR00229">
    <property type="entry name" value="sensory_box"/>
    <property type="match status" value="1"/>
</dbReference>
<dbReference type="Gene3D" id="1.10.287.130">
    <property type="match status" value="1"/>
</dbReference>
<reference evidence="5 6" key="1">
    <citation type="submission" date="2021-08" db="EMBL/GenBank/DDBJ databases">
        <title>Novel members of of the genus Stenotrophomonas from differernt environment.</title>
        <authorList>
            <person name="Deng Y."/>
        </authorList>
    </citation>
    <scope>NUCLEOTIDE SEQUENCE [LARGE SCALE GENOMIC DNA]</scope>
    <source>
        <strain evidence="5 6">CPCC 101365</strain>
    </source>
</reference>
<comment type="caution">
    <text evidence="5">The sequence shown here is derived from an EMBL/GenBank/DDBJ whole genome shotgun (WGS) entry which is preliminary data.</text>
</comment>
<dbReference type="Gene3D" id="3.30.565.10">
    <property type="entry name" value="Histidine kinase-like ATPase, C-terminal domain"/>
    <property type="match status" value="1"/>
</dbReference>
<gene>
    <name evidence="5" type="ORF">K5L01_03110</name>
</gene>
<evidence type="ECO:0000313" key="5">
    <source>
        <dbReference type="EMBL" id="MCL7713650.1"/>
    </source>
</evidence>
<dbReference type="Pfam" id="PF00512">
    <property type="entry name" value="HisKA"/>
    <property type="match status" value="1"/>
</dbReference>
<dbReference type="InterPro" id="IPR000014">
    <property type="entry name" value="PAS"/>
</dbReference>
<accession>A0ABT0SE99</accession>
<dbReference type="InterPro" id="IPR003594">
    <property type="entry name" value="HATPase_dom"/>
</dbReference>
<dbReference type="SMART" id="SM00387">
    <property type="entry name" value="HATPase_c"/>
    <property type="match status" value="1"/>
</dbReference>
<feature type="domain" description="Histidine kinase" evidence="4">
    <location>
        <begin position="156"/>
        <end position="374"/>
    </location>
</feature>
<keyword evidence="3" id="KW-0597">Phosphoprotein</keyword>
<organism evidence="5 6">
    <name type="scientific">Stenotrophomonas mori</name>
    <dbReference type="NCBI Taxonomy" id="2871096"/>
    <lineage>
        <taxon>Bacteria</taxon>
        <taxon>Pseudomonadati</taxon>
        <taxon>Pseudomonadota</taxon>
        <taxon>Gammaproteobacteria</taxon>
        <taxon>Lysobacterales</taxon>
        <taxon>Lysobacteraceae</taxon>
        <taxon>Stenotrophomonas</taxon>
    </lineage>
</organism>
<dbReference type="PANTHER" id="PTHR43065:SF49">
    <property type="entry name" value="HISTIDINE KINASE"/>
    <property type="match status" value="1"/>
</dbReference>
<dbReference type="SMART" id="SM00388">
    <property type="entry name" value="HisKA"/>
    <property type="match status" value="1"/>
</dbReference>
<keyword evidence="6" id="KW-1185">Reference proteome</keyword>
<dbReference type="Pfam" id="PF02518">
    <property type="entry name" value="HATPase_c"/>
    <property type="match status" value="1"/>
</dbReference>
<evidence type="ECO:0000259" key="4">
    <source>
        <dbReference type="PROSITE" id="PS50109"/>
    </source>
</evidence>
<dbReference type="SUPFAM" id="SSF47384">
    <property type="entry name" value="Homodimeric domain of signal transducing histidine kinase"/>
    <property type="match status" value="1"/>
</dbReference>
<proteinExistence type="predicted"/>
<dbReference type="InterPro" id="IPR036890">
    <property type="entry name" value="HATPase_C_sf"/>
</dbReference>
<name>A0ABT0SE99_9GAMM</name>